<accession>A0ACD0P8H0</accession>
<reference evidence="1 2" key="1">
    <citation type="journal article" date="2018" name="Mol. Biol. Evol.">
        <title>Broad Genomic Sampling Reveals a Smut Pathogenic Ancestry of the Fungal Clade Ustilaginomycotina.</title>
        <authorList>
            <person name="Kijpornyongpan T."/>
            <person name="Mondo S.J."/>
            <person name="Barry K."/>
            <person name="Sandor L."/>
            <person name="Lee J."/>
            <person name="Lipzen A."/>
            <person name="Pangilinan J."/>
            <person name="LaButti K."/>
            <person name="Hainaut M."/>
            <person name="Henrissat B."/>
            <person name="Grigoriev I.V."/>
            <person name="Spatafora J.W."/>
            <person name="Aime M.C."/>
        </authorList>
    </citation>
    <scope>NUCLEOTIDE SEQUENCE [LARGE SCALE GENOMIC DNA]</scope>
    <source>
        <strain evidence="1 2">SA 807</strain>
    </source>
</reference>
<organism evidence="1 2">
    <name type="scientific">Violaceomyces palustris</name>
    <dbReference type="NCBI Taxonomy" id="1673888"/>
    <lineage>
        <taxon>Eukaryota</taxon>
        <taxon>Fungi</taxon>
        <taxon>Dikarya</taxon>
        <taxon>Basidiomycota</taxon>
        <taxon>Ustilaginomycotina</taxon>
        <taxon>Ustilaginomycetes</taxon>
        <taxon>Violaceomycetales</taxon>
        <taxon>Violaceomycetaceae</taxon>
        <taxon>Violaceomyces</taxon>
    </lineage>
</organism>
<dbReference type="EMBL" id="KZ819689">
    <property type="protein sequence ID" value="PWN54271.1"/>
    <property type="molecule type" value="Genomic_DNA"/>
</dbReference>
<protein>
    <submittedName>
        <fullName evidence="1">Glutathione S-transferase</fullName>
    </submittedName>
</protein>
<evidence type="ECO:0000313" key="2">
    <source>
        <dbReference type="Proteomes" id="UP000245626"/>
    </source>
</evidence>
<name>A0ACD0P8H0_9BASI</name>
<dbReference type="Proteomes" id="UP000245626">
    <property type="component" value="Unassembled WGS sequence"/>
</dbReference>
<sequence>MSSQTNAAPKPGAKGANYHKECTGQALETVKAHSRPVGVTLFGAAFCPFVHRVWIAFEFMGIPYQYREVDPYAKPADLLELNPKGLVPALRLEDGKGLGESTVILEYLEEAFSLASEGKVPSLLPPLSDAYGRALSRLACDKINRNLVPAFYRYLQAQEPEAQARGAKEFLSALEGFTDEMDPKGPFWGGEKLGLPDVMAAPWCFRANCVLRHFRGFEIESMLQGTRYGQWQEAVFSHPAFKATTSTEELYLDSYARYAENRPNTSQVANAINSGRGLP</sequence>
<keyword evidence="2" id="KW-1185">Reference proteome</keyword>
<proteinExistence type="predicted"/>
<evidence type="ECO:0000313" key="1">
    <source>
        <dbReference type="EMBL" id="PWN54271.1"/>
    </source>
</evidence>
<gene>
    <name evidence="1" type="ORF">IE53DRAFT_365592</name>
</gene>